<comment type="caution">
    <text evidence="1">The sequence shown here is derived from an EMBL/GenBank/DDBJ whole genome shotgun (WGS) entry which is preliminary data.</text>
</comment>
<evidence type="ECO:0000313" key="1">
    <source>
        <dbReference type="EMBL" id="OCA69738.1"/>
    </source>
</evidence>
<dbReference type="EMBL" id="MAYH01000045">
    <property type="protein sequence ID" value="OCA69738.1"/>
    <property type="molecule type" value="Genomic_DNA"/>
</dbReference>
<dbReference type="Proteomes" id="UP000092651">
    <property type="component" value="Unassembled WGS sequence"/>
</dbReference>
<name>A0A1B8ZDN8_9FLAO</name>
<accession>A0A1B8ZDN8</accession>
<dbReference type="RefSeq" id="WP_065395917.1">
    <property type="nucleotide sequence ID" value="NZ_JBOFOB010000662.1"/>
</dbReference>
<reference evidence="1 2" key="1">
    <citation type="submission" date="2016-07" db="EMBL/GenBank/DDBJ databases">
        <authorList>
            <person name="Jeong J.-J."/>
            <person name="Kim D.W."/>
            <person name="Sang M.K."/>
            <person name="Choi I.-G."/>
            <person name="Kim K.D."/>
        </authorList>
    </citation>
    <scope>NUCLEOTIDE SEQUENCE [LARGE SCALE GENOMIC DNA]</scope>
    <source>
        <strain evidence="1 2">UTM-3</strain>
    </source>
</reference>
<evidence type="ECO:0008006" key="3">
    <source>
        <dbReference type="Google" id="ProtNLM"/>
    </source>
</evidence>
<keyword evidence="2" id="KW-1185">Reference proteome</keyword>
<gene>
    <name evidence="1" type="ORF">BBI01_16575</name>
</gene>
<protein>
    <recommendedName>
        <fullName evidence="3">GLPGLI family protein</fullName>
    </recommendedName>
</protein>
<proteinExistence type="predicted"/>
<dbReference type="Pfam" id="PF09697">
    <property type="entry name" value="Porph_ging"/>
    <property type="match status" value="1"/>
</dbReference>
<dbReference type="AlphaFoldDB" id="A0A1B8ZDN8"/>
<dbReference type="NCBIfam" id="TIGR01200">
    <property type="entry name" value="GLPGLI"/>
    <property type="match status" value="1"/>
</dbReference>
<evidence type="ECO:0000313" key="2">
    <source>
        <dbReference type="Proteomes" id="UP000092651"/>
    </source>
</evidence>
<dbReference type="InterPro" id="IPR005901">
    <property type="entry name" value="GLPGLI"/>
</dbReference>
<sequence>MQKLGMVLLCFFLTIYVKSQKAVNLDVVNSQYIYLLTSQRDSLDVENRGEEYFVLQIGKEKSQFMSLNSYKRDSITAALIANKSSVSNLNLGNIPKTDFAFRIIKDRGRNKIDFYDKIIRADFSYEETPAFKWMITDEKKKIGDLKCQAAQLDYAGRHYKAWFTNDIPVSDGPYKFYGLPGLIVEMEDSKNHYKFELLSYKNLADEKPLWISEGKLNGKKVSKADFYRALKNSQDNIIQEISKSGFSLNPNAESLVREKLKKRNNPIELIP</sequence>
<dbReference type="OrthoDB" id="1440774at2"/>
<organism evidence="1 2">
    <name type="scientific">Chryseobacterium artocarpi</name>
    <dbReference type="NCBI Taxonomy" id="1414727"/>
    <lineage>
        <taxon>Bacteria</taxon>
        <taxon>Pseudomonadati</taxon>
        <taxon>Bacteroidota</taxon>
        <taxon>Flavobacteriia</taxon>
        <taxon>Flavobacteriales</taxon>
        <taxon>Weeksellaceae</taxon>
        <taxon>Chryseobacterium group</taxon>
        <taxon>Chryseobacterium</taxon>
    </lineage>
</organism>